<keyword evidence="2" id="KW-1185">Reference proteome</keyword>
<dbReference type="EMBL" id="RWKW01000035">
    <property type="protein sequence ID" value="RST86474.1"/>
    <property type="molecule type" value="Genomic_DNA"/>
</dbReference>
<evidence type="ECO:0000313" key="1">
    <source>
        <dbReference type="EMBL" id="RST86474.1"/>
    </source>
</evidence>
<gene>
    <name evidence="1" type="ORF">EJC49_10855</name>
</gene>
<evidence type="ECO:0000313" key="2">
    <source>
        <dbReference type="Proteomes" id="UP000278398"/>
    </source>
</evidence>
<reference evidence="1 2" key="1">
    <citation type="submission" date="2018-12" db="EMBL/GenBank/DDBJ databases">
        <title>Mesorhizobium carbonis sp. nov., isolated from coal mine water.</title>
        <authorList>
            <person name="Xin W."/>
            <person name="Xu Z."/>
            <person name="Xiang F."/>
            <person name="Zhang J."/>
            <person name="Xi L."/>
            <person name="Liu J."/>
        </authorList>
    </citation>
    <scope>NUCLEOTIDE SEQUENCE [LARGE SCALE GENOMIC DNA]</scope>
    <source>
        <strain evidence="1 2">B2.3</strain>
    </source>
</reference>
<comment type="caution">
    <text evidence="1">The sequence shown here is derived from an EMBL/GenBank/DDBJ whole genome shotgun (WGS) entry which is preliminary data.</text>
</comment>
<sequence length="86" mass="9086">MSETYPINVMQDRCSGDYSGGRWPAMACATDPVDDGRTRIELGLNAPGGPAGSDVDAGKFWNDAPAWIAVGGTPDEALDNLRKSQT</sequence>
<dbReference type="AlphaFoldDB" id="A0A429YYI9"/>
<dbReference type="OrthoDB" id="8091560at2"/>
<organism evidence="1 2">
    <name type="scientific">Aquibium carbonis</name>
    <dbReference type="NCBI Taxonomy" id="2495581"/>
    <lineage>
        <taxon>Bacteria</taxon>
        <taxon>Pseudomonadati</taxon>
        <taxon>Pseudomonadota</taxon>
        <taxon>Alphaproteobacteria</taxon>
        <taxon>Hyphomicrobiales</taxon>
        <taxon>Phyllobacteriaceae</taxon>
        <taxon>Aquibium</taxon>
    </lineage>
</organism>
<name>A0A429YYI9_9HYPH</name>
<proteinExistence type="predicted"/>
<dbReference type="Proteomes" id="UP000278398">
    <property type="component" value="Unassembled WGS sequence"/>
</dbReference>
<protein>
    <submittedName>
        <fullName evidence="1">Uncharacterized protein</fullName>
    </submittedName>
</protein>
<accession>A0A429YYI9</accession>